<proteinExistence type="predicted"/>
<feature type="region of interest" description="Disordered" evidence="13">
    <location>
        <begin position="489"/>
        <end position="519"/>
    </location>
</feature>
<dbReference type="Gene3D" id="3.50.50.60">
    <property type="entry name" value="FAD/NAD(P)-binding domain"/>
    <property type="match status" value="1"/>
</dbReference>
<dbReference type="AlphaFoldDB" id="A0A9P5NTB2"/>
<dbReference type="InterPro" id="IPR040156">
    <property type="entry name" value="ETF-QO"/>
</dbReference>
<evidence type="ECO:0000256" key="2">
    <source>
        <dbReference type="ARBA" id="ARBA00002819"/>
    </source>
</evidence>
<dbReference type="InterPro" id="IPR017896">
    <property type="entry name" value="4Fe4S_Fe-S-bd"/>
</dbReference>
<accession>A0A9P5NTB2</accession>
<evidence type="ECO:0000256" key="12">
    <source>
        <dbReference type="RuleBase" id="RU366068"/>
    </source>
</evidence>
<dbReference type="GO" id="GO:0005743">
    <property type="term" value="C:mitochondrial inner membrane"/>
    <property type="evidence" value="ECO:0007669"/>
    <property type="project" value="TreeGrafter"/>
</dbReference>
<dbReference type="EMBL" id="JADNYJ010000021">
    <property type="protein sequence ID" value="KAF8905725.1"/>
    <property type="molecule type" value="Genomic_DNA"/>
</dbReference>
<evidence type="ECO:0000256" key="8">
    <source>
        <dbReference type="ARBA" id="ARBA00023002"/>
    </source>
</evidence>
<keyword evidence="9 12" id="KW-0408">Iron</keyword>
<dbReference type="InterPro" id="IPR036188">
    <property type="entry name" value="FAD/NAD-bd_sf"/>
</dbReference>
<evidence type="ECO:0000313" key="15">
    <source>
        <dbReference type="EMBL" id="KAF8905725.1"/>
    </source>
</evidence>
<name>A0A9P5NTB2_GYMJU</name>
<keyword evidence="10 12" id="KW-0411">Iron-sulfur</keyword>
<keyword evidence="11 12" id="KW-0830">Ubiquinone</keyword>
<comment type="catalytic activity">
    <reaction evidence="12">
        <text>a ubiquinone + reduced [electron-transfer flavoprotein] = a ubiquinol + oxidized [electron-transfer flavoprotein] + H(+)</text>
        <dbReference type="Rhea" id="RHEA:24052"/>
        <dbReference type="Rhea" id="RHEA-COMP:9565"/>
        <dbReference type="Rhea" id="RHEA-COMP:9566"/>
        <dbReference type="Rhea" id="RHEA-COMP:10685"/>
        <dbReference type="Rhea" id="RHEA-COMP:10686"/>
        <dbReference type="ChEBI" id="CHEBI:15378"/>
        <dbReference type="ChEBI" id="CHEBI:16389"/>
        <dbReference type="ChEBI" id="CHEBI:17976"/>
        <dbReference type="ChEBI" id="CHEBI:57692"/>
        <dbReference type="ChEBI" id="CHEBI:58307"/>
        <dbReference type="EC" id="1.5.5.1"/>
    </reaction>
</comment>
<protein>
    <recommendedName>
        <fullName evidence="12">Electron transfer flavoprotein-ubiquinone oxidoreductase</fullName>
        <shortName evidence="12">ETF-QO</shortName>
        <ecNumber evidence="12">1.5.5.1</ecNumber>
    </recommendedName>
</protein>
<dbReference type="PROSITE" id="PS51379">
    <property type="entry name" value="4FE4S_FER_2"/>
    <property type="match status" value="1"/>
</dbReference>
<evidence type="ECO:0000256" key="3">
    <source>
        <dbReference type="ARBA" id="ARBA00022448"/>
    </source>
</evidence>
<dbReference type="Gene3D" id="3.30.70.20">
    <property type="match status" value="1"/>
</dbReference>
<feature type="compositionally biased region" description="Polar residues" evidence="13">
    <location>
        <begin position="507"/>
        <end position="517"/>
    </location>
</feature>
<dbReference type="EC" id="1.5.5.1" evidence="12"/>
<dbReference type="Gene3D" id="3.30.9.90">
    <property type="match status" value="1"/>
</dbReference>
<dbReference type="GO" id="GO:0004174">
    <property type="term" value="F:electron-transferring-flavoprotein dehydrogenase activity"/>
    <property type="evidence" value="ECO:0007669"/>
    <property type="project" value="UniProtKB-UniRule"/>
</dbReference>
<evidence type="ECO:0000256" key="7">
    <source>
        <dbReference type="ARBA" id="ARBA00022982"/>
    </source>
</evidence>
<comment type="cofactor">
    <cofactor evidence="1 12">
        <name>FAD</name>
        <dbReference type="ChEBI" id="CHEBI:57692"/>
    </cofactor>
</comment>
<dbReference type="SUPFAM" id="SSF54373">
    <property type="entry name" value="FAD-linked reductases, C-terminal domain"/>
    <property type="match status" value="1"/>
</dbReference>
<dbReference type="PANTHER" id="PTHR10617:SF107">
    <property type="entry name" value="ELECTRON TRANSFER FLAVOPROTEIN-UBIQUINONE OXIDOREDUCTASE, MITOCHONDRIAL"/>
    <property type="match status" value="1"/>
</dbReference>
<evidence type="ECO:0000256" key="11">
    <source>
        <dbReference type="ARBA" id="ARBA00023075"/>
    </source>
</evidence>
<keyword evidence="3 12" id="KW-0813">Transport</keyword>
<keyword evidence="8 12" id="KW-0560">Oxidoreductase</keyword>
<feature type="domain" description="4Fe-4S ferredoxin-type" evidence="14">
    <location>
        <begin position="656"/>
        <end position="685"/>
    </location>
</feature>
<dbReference type="OrthoDB" id="437331at2759"/>
<evidence type="ECO:0000259" key="14">
    <source>
        <dbReference type="PROSITE" id="PS51379"/>
    </source>
</evidence>
<keyword evidence="5 12" id="KW-0479">Metal-binding</keyword>
<evidence type="ECO:0000256" key="9">
    <source>
        <dbReference type="ARBA" id="ARBA00023004"/>
    </source>
</evidence>
<dbReference type="Pfam" id="PF21162">
    <property type="entry name" value="ETFQO_UQ-bd"/>
    <property type="match status" value="1"/>
</dbReference>
<comment type="caution">
    <text evidence="15">The sequence shown here is derived from an EMBL/GenBank/DDBJ whole genome shotgun (WGS) entry which is preliminary data.</text>
</comment>
<evidence type="ECO:0000256" key="13">
    <source>
        <dbReference type="SAM" id="MobiDB-lite"/>
    </source>
</evidence>
<dbReference type="Pfam" id="PF05187">
    <property type="entry name" value="Fer4_ETF_QO"/>
    <property type="match status" value="2"/>
</dbReference>
<evidence type="ECO:0000256" key="6">
    <source>
        <dbReference type="ARBA" id="ARBA00022827"/>
    </source>
</evidence>
<keyword evidence="6 12" id="KW-0274">FAD</keyword>
<reference evidence="15" key="1">
    <citation type="submission" date="2020-11" db="EMBL/GenBank/DDBJ databases">
        <authorList>
            <consortium name="DOE Joint Genome Institute"/>
            <person name="Ahrendt S."/>
            <person name="Riley R."/>
            <person name="Andreopoulos W."/>
            <person name="LaButti K."/>
            <person name="Pangilinan J."/>
            <person name="Ruiz-duenas F.J."/>
            <person name="Barrasa J.M."/>
            <person name="Sanchez-Garcia M."/>
            <person name="Camarero S."/>
            <person name="Miyauchi S."/>
            <person name="Serrano A."/>
            <person name="Linde D."/>
            <person name="Babiker R."/>
            <person name="Drula E."/>
            <person name="Ayuso-Fernandez I."/>
            <person name="Pacheco R."/>
            <person name="Padilla G."/>
            <person name="Ferreira P."/>
            <person name="Barriuso J."/>
            <person name="Kellner H."/>
            <person name="Castanera R."/>
            <person name="Alfaro M."/>
            <person name="Ramirez L."/>
            <person name="Pisabarro A.G."/>
            <person name="Kuo A."/>
            <person name="Tritt A."/>
            <person name="Lipzen A."/>
            <person name="He G."/>
            <person name="Yan M."/>
            <person name="Ng V."/>
            <person name="Cullen D."/>
            <person name="Martin F."/>
            <person name="Rosso M.-N."/>
            <person name="Henrissat B."/>
            <person name="Hibbett D."/>
            <person name="Martinez A.T."/>
            <person name="Grigoriev I.V."/>
        </authorList>
    </citation>
    <scope>NUCLEOTIDE SEQUENCE</scope>
    <source>
        <strain evidence="15">AH 44721</strain>
    </source>
</reference>
<dbReference type="SUPFAM" id="SSF51905">
    <property type="entry name" value="FAD/NAD(P)-binding domain"/>
    <property type="match status" value="1"/>
</dbReference>
<dbReference type="Proteomes" id="UP000724874">
    <property type="component" value="Unassembled WGS sequence"/>
</dbReference>
<sequence length="696" mass="75666">MLRCKKPLSFRKHVLLSGRAKSRAFRSSVLRRDEAPFNPASVERAEDEVDVCIVGGGPAGISAAIRLKQLEREKGNEIRVVVLEKGSEIGSHIVSGAVVEPRALNELLPTWQNMSDHPLTQPATSSRMLYLTPSYALPIPHPPQMGNKGNYVVSLSQFTRWLAGIAENEYGVEIYPGFAGAQLLLSEEKDSTDPWGNPARSVQGVITNEVGLTKNFRMKSSFEPGMAFRAKVTLLAEGAHGSLSKQAIGLYNLRKESEQQTYGIGLKEVWRVDPEKHKPGEVIHTLGWPLNSQTYGGGWVYHMDEGLVSLGVVIGLDYKNPWISPYRELQKMKHHPYFRALLSGNSERLAYAARVLNEGGLQSVPKLNFPGGALIGCSAGFVNIAKIKGTHNAMKSGMLAAEAAWDAVHPSESAESQEGTATKATDMAPYDTALRNSWVYEDLWEVRNMRPSFSTSFGMWGGIAYSGIESLLRGKVPWTLKHHSAPAPAYGGAADGKEKDFPVSSLDAHTTEPSSLHTPPVYPPFEAPLSTDLLTSVALTGTNHAEDQPIHLRVVRTAKFVEEVVDKPLSTRNVAIGGGVDGVRAVASEIEAAGAENVAEEETLVGSEAQTRQAHVRVNTEQYAGLLGRACPAGVYEYVEDEDGKAQERGEGWRGKKLVINSQNCIHCKLCDVKVPTQDITWTVPEGGGGPKYTVT</sequence>
<dbReference type="Pfam" id="PF13450">
    <property type="entry name" value="NAD_binding_8"/>
    <property type="match status" value="1"/>
</dbReference>
<dbReference type="SUPFAM" id="SSF54862">
    <property type="entry name" value="4Fe-4S ferredoxins"/>
    <property type="match status" value="1"/>
</dbReference>
<comment type="cofactor">
    <cofactor evidence="12">
        <name>[4Fe-4S] cluster</name>
        <dbReference type="ChEBI" id="CHEBI:49883"/>
    </cofactor>
    <text evidence="12">Binds 1 [4Fe-4S] cluster.</text>
</comment>
<dbReference type="InterPro" id="IPR007859">
    <property type="entry name" value="ETF-QO/FixX_C"/>
</dbReference>
<dbReference type="PANTHER" id="PTHR10617">
    <property type="entry name" value="ELECTRON TRANSFER FLAVOPROTEIN-UBIQUINONE OXIDOREDUCTASE"/>
    <property type="match status" value="1"/>
</dbReference>
<gene>
    <name evidence="15" type="ORF">CPB84DRAFT_1726739</name>
</gene>
<keyword evidence="7 12" id="KW-0249">Electron transport</keyword>
<dbReference type="GO" id="GO:0046872">
    <property type="term" value="F:metal ion binding"/>
    <property type="evidence" value="ECO:0007669"/>
    <property type="project" value="UniProtKB-KW"/>
</dbReference>
<evidence type="ECO:0000256" key="5">
    <source>
        <dbReference type="ARBA" id="ARBA00022723"/>
    </source>
</evidence>
<keyword evidence="4 12" id="KW-0285">Flavoprotein</keyword>
<dbReference type="InterPro" id="IPR049398">
    <property type="entry name" value="ETF-QO/FixC_UQ-bd"/>
</dbReference>
<keyword evidence="16" id="KW-1185">Reference proteome</keyword>
<organism evidence="15 16">
    <name type="scientific">Gymnopilus junonius</name>
    <name type="common">Spectacular rustgill mushroom</name>
    <name type="synonym">Gymnopilus spectabilis subsp. junonius</name>
    <dbReference type="NCBI Taxonomy" id="109634"/>
    <lineage>
        <taxon>Eukaryota</taxon>
        <taxon>Fungi</taxon>
        <taxon>Dikarya</taxon>
        <taxon>Basidiomycota</taxon>
        <taxon>Agaricomycotina</taxon>
        <taxon>Agaricomycetes</taxon>
        <taxon>Agaricomycetidae</taxon>
        <taxon>Agaricales</taxon>
        <taxon>Agaricineae</taxon>
        <taxon>Hymenogastraceae</taxon>
        <taxon>Gymnopilus</taxon>
    </lineage>
</organism>
<evidence type="ECO:0000256" key="4">
    <source>
        <dbReference type="ARBA" id="ARBA00022630"/>
    </source>
</evidence>
<evidence type="ECO:0000313" key="16">
    <source>
        <dbReference type="Proteomes" id="UP000724874"/>
    </source>
</evidence>
<evidence type="ECO:0000256" key="10">
    <source>
        <dbReference type="ARBA" id="ARBA00023014"/>
    </source>
</evidence>
<comment type="function">
    <text evidence="2 12">Accepts electrons from ETF and reduces ubiquinone.</text>
</comment>
<dbReference type="GO" id="GO:0051539">
    <property type="term" value="F:4 iron, 4 sulfur cluster binding"/>
    <property type="evidence" value="ECO:0007669"/>
    <property type="project" value="UniProtKB-UniRule"/>
</dbReference>
<evidence type="ECO:0000256" key="1">
    <source>
        <dbReference type="ARBA" id="ARBA00001974"/>
    </source>
</evidence>